<feature type="signal peptide" evidence="1">
    <location>
        <begin position="1"/>
        <end position="18"/>
    </location>
</feature>
<dbReference type="RefSeq" id="XP_031564886.1">
    <property type="nucleotide sequence ID" value="XM_031709026.1"/>
</dbReference>
<dbReference type="AlphaFoldDB" id="A0A6P8IBW0"/>
<dbReference type="KEGG" id="aten:116300212"/>
<accession>A0A6P8IBW0</accession>
<dbReference type="GeneID" id="116300212"/>
<gene>
    <name evidence="3" type="primary">LOC116300212</name>
</gene>
<keyword evidence="1" id="KW-0732">Signal</keyword>
<protein>
    <submittedName>
        <fullName evidence="3">Uncharacterized protein LOC116300212</fullName>
    </submittedName>
</protein>
<evidence type="ECO:0000313" key="2">
    <source>
        <dbReference type="Proteomes" id="UP000515163"/>
    </source>
</evidence>
<reference evidence="3" key="1">
    <citation type="submission" date="2025-08" db="UniProtKB">
        <authorList>
            <consortium name="RefSeq"/>
        </authorList>
    </citation>
    <scope>IDENTIFICATION</scope>
    <source>
        <tissue evidence="3">Tentacle</tissue>
    </source>
</reference>
<sequence>MFPLISVLWFVCLSSTSGDTFMGKLFSKGSNGSPTSLTNSAIAMWMQRSGLARRVCQRGISVHTYDSSVSARSASVVTGQCEIQFIKSSAGVPLSPDQKPCPGMQACVPTMSEIINLRTTNGISDVTSAINCACAPKISGCHRRRRLRVFYRNTKFERVVDVGECAGNCGQNRCQPLAIKTVAIKSPNGRKSVEVVEKCGCAHSCYRISYKKAYQVLTKKQKSNATETKVIDIGTCSSSSVCTGHVQGKCLYWAKPVVTSQQTSPFSVSSSSEKVCLLRTKGRPRGCYAEKTRVITLNTLQEPNMKVTVIDSCTCS</sequence>
<dbReference type="PANTHER" id="PTHR39313:SF1">
    <property type="entry name" value="IM:7138239"/>
    <property type="match status" value="1"/>
</dbReference>
<evidence type="ECO:0000256" key="1">
    <source>
        <dbReference type="SAM" id="SignalP"/>
    </source>
</evidence>
<dbReference type="PANTHER" id="PTHR39313">
    <property type="entry name" value="IM:7138239"/>
    <property type="match status" value="1"/>
</dbReference>
<dbReference type="InParanoid" id="A0A6P8IBW0"/>
<organism evidence="2 3">
    <name type="scientific">Actinia tenebrosa</name>
    <name type="common">Australian red waratah sea anemone</name>
    <dbReference type="NCBI Taxonomy" id="6105"/>
    <lineage>
        <taxon>Eukaryota</taxon>
        <taxon>Metazoa</taxon>
        <taxon>Cnidaria</taxon>
        <taxon>Anthozoa</taxon>
        <taxon>Hexacorallia</taxon>
        <taxon>Actiniaria</taxon>
        <taxon>Actiniidae</taxon>
        <taxon>Actinia</taxon>
    </lineage>
</organism>
<name>A0A6P8IBW0_ACTTE</name>
<dbReference type="Proteomes" id="UP000515163">
    <property type="component" value="Unplaced"/>
</dbReference>
<evidence type="ECO:0000313" key="3">
    <source>
        <dbReference type="RefSeq" id="XP_031564886.1"/>
    </source>
</evidence>
<proteinExistence type="predicted"/>
<feature type="chain" id="PRO_5028250183" evidence="1">
    <location>
        <begin position="19"/>
        <end position="316"/>
    </location>
</feature>
<dbReference type="OrthoDB" id="636685at2759"/>
<keyword evidence="2" id="KW-1185">Reference proteome</keyword>